<dbReference type="GO" id="GO:0009279">
    <property type="term" value="C:cell outer membrane"/>
    <property type="evidence" value="ECO:0007669"/>
    <property type="project" value="UniProtKB-SubCell"/>
</dbReference>
<gene>
    <name evidence="15" type="ORF">SAMN04487941_1232</name>
</gene>
<keyword evidence="13" id="KW-0732">Signal</keyword>
<dbReference type="Gene3D" id="2.60.40.1120">
    <property type="entry name" value="Carboxypeptidase-like, regulatory domain"/>
    <property type="match status" value="1"/>
</dbReference>
<keyword evidence="4" id="KW-0406">Ion transport</keyword>
<evidence type="ECO:0000256" key="10">
    <source>
        <dbReference type="PROSITE-ProRule" id="PRU01360"/>
    </source>
</evidence>
<dbReference type="InterPro" id="IPR000531">
    <property type="entry name" value="Beta-barrel_TonB"/>
</dbReference>
<dbReference type="InterPro" id="IPR008969">
    <property type="entry name" value="CarboxyPept-like_regulatory"/>
</dbReference>
<dbReference type="InterPro" id="IPR023997">
    <property type="entry name" value="TonB-dep_OMP_SusC/RagA_CS"/>
</dbReference>
<dbReference type="Pfam" id="PF07715">
    <property type="entry name" value="Plug"/>
    <property type="match status" value="1"/>
</dbReference>
<dbReference type="Gene3D" id="2.40.170.20">
    <property type="entry name" value="TonB-dependent receptor, beta-barrel domain"/>
    <property type="match status" value="1"/>
</dbReference>
<evidence type="ECO:0000256" key="2">
    <source>
        <dbReference type="ARBA" id="ARBA00022448"/>
    </source>
</evidence>
<dbReference type="SUPFAM" id="SSF49464">
    <property type="entry name" value="Carboxypeptidase regulatory domain-like"/>
    <property type="match status" value="1"/>
</dbReference>
<dbReference type="InterPro" id="IPR012910">
    <property type="entry name" value="Plug_dom"/>
</dbReference>
<evidence type="ECO:0000256" key="6">
    <source>
        <dbReference type="ARBA" id="ARBA00023004"/>
    </source>
</evidence>
<accession>A0A1I7GSH6</accession>
<evidence type="ECO:0000256" key="4">
    <source>
        <dbReference type="ARBA" id="ARBA00022496"/>
    </source>
</evidence>
<dbReference type="RefSeq" id="WP_244888612.1">
    <property type="nucleotide sequence ID" value="NZ_CP014766.1"/>
</dbReference>
<dbReference type="FunFam" id="2.170.130.10:FF:000008">
    <property type="entry name" value="SusC/RagA family TonB-linked outer membrane protein"/>
    <property type="match status" value="1"/>
</dbReference>
<dbReference type="InterPro" id="IPR011662">
    <property type="entry name" value="Secretin/TonB_short_N"/>
</dbReference>
<evidence type="ECO:0000256" key="7">
    <source>
        <dbReference type="ARBA" id="ARBA00023077"/>
    </source>
</evidence>
<dbReference type="EMBL" id="FPCA01000001">
    <property type="protein sequence ID" value="SFU51395.1"/>
    <property type="molecule type" value="Genomic_DNA"/>
</dbReference>
<keyword evidence="16" id="KW-1185">Reference proteome</keyword>
<feature type="chain" id="PRO_5010293392" evidence="13">
    <location>
        <begin position="28"/>
        <end position="1104"/>
    </location>
</feature>
<keyword evidence="7 11" id="KW-0798">TonB box</keyword>
<keyword evidence="9 10" id="KW-0998">Cell outer membrane</keyword>
<name>A0A1I7GSH6_9BACT</name>
<keyword evidence="5 10" id="KW-0812">Transmembrane</keyword>
<evidence type="ECO:0000256" key="9">
    <source>
        <dbReference type="ARBA" id="ARBA00023237"/>
    </source>
</evidence>
<dbReference type="PROSITE" id="PS52016">
    <property type="entry name" value="TONB_DEPENDENT_REC_3"/>
    <property type="match status" value="1"/>
</dbReference>
<sequence>MRKNSTNRKRTSSLIAAACFLCFSGNAQDHYNAQVAMATHAGVRAQSTTSKTLNDVLVGLRSKYGIQFSYKAQVAKNLQLQVPENLENEPNVDVLLTKILAPSGLSYKKVNDVYIIIKKETAVPGVAPLKAAPSKTSTSRQDQTVRGTVTDGAGNALPGVAVVVKGTSRGTSTDLNGNFTLAVPANSTLVFNYLGFQTQEIAVGNQAVFNIALQTDTRSLQEVVVVGYGTQKKSDVTGSVTSVSSEEFVEGQVTSAAQLITGKVAGVQVTSNGGEPGAGSRIRIRGGASLSASNDPLIVIDGVPIENTSVAGAANPLSFINPDDIESFNILKDASAAAIYGSRASNGVIIITTKKGKAGQKQQVKFSTQFSVAKIKEQNDVLSADQYRQVVNEQGTPEQIALLGDANTNWQDQIFQEALTTDNNFSLTGADNNLPYHVSVGYLSQEGILKTSKFNRASGSVSLSPSLFNDHLKVNLNVKGAITNSFFADFGAIGAAVAFDPTQPVYNSENAFGGYFQWTDANGNYNTLATRNPLSMLEQRDDEGFAKRSIGNAQFDYKFHFLPDLRANLNLGYDISSSNGRTFFPAEFAPNAVEGGRLTRYEQSKRNHLMDFYLNYVKELTSISSRVDLTAGYSFQDFETNNPAFPVLNATGALITEAGRPGQIAYRLKSYFGRVNYSLMDRYLLTATVRTDGSSRFSEDNRWGTFPALAFAWRISEEGFLSASNTVSDLKLRVGYGVTGQQDIGESVFPYLARYTLGDNTAQYQLGFDAQGRPIYYTTFRPEGYDVGLKWEETKTYNAGLDFGFFNNRITGSLDYFLKDTEDLLATVDVAAGSNLVNRLPTNVGNLTAEGIEAVLGFTAIDNEKLVWDVGVNATYITREITKLSNVEVEGSIGNMEGTIAGGTGNRIQVNTVGYAPFTYYVYKQVYDESGKPIEGLYADLDGNGVIDENDKYRYKNPEANVNLGFNSSLTYGNWNFSLVARASLGNYMYNNVYSNNGAYQAFRFPNYLTNISPNVLETNFQTYQYFSDYYVENASFLRMENMNLSYNFGRVMNDRMGLRVSANVSNAFVITEYRGLDPEIAGGIDNNFYPRPRVFTLGVSVEL</sequence>
<evidence type="ECO:0000313" key="16">
    <source>
        <dbReference type="Proteomes" id="UP000182491"/>
    </source>
</evidence>
<proteinExistence type="inferred from homology"/>
<evidence type="ECO:0000256" key="12">
    <source>
        <dbReference type="SAM" id="MobiDB-lite"/>
    </source>
</evidence>
<keyword evidence="4" id="KW-0410">Iron transport</keyword>
<dbReference type="NCBIfam" id="TIGR04056">
    <property type="entry name" value="OMP_RagA_SusC"/>
    <property type="match status" value="1"/>
</dbReference>
<dbReference type="InterPro" id="IPR037066">
    <property type="entry name" value="Plug_dom_sf"/>
</dbReference>
<dbReference type="AlphaFoldDB" id="A0A1I7GSH6"/>
<organism evidence="15 16">
    <name type="scientific">Pontibacter akesuensis</name>
    <dbReference type="NCBI Taxonomy" id="388950"/>
    <lineage>
        <taxon>Bacteria</taxon>
        <taxon>Pseudomonadati</taxon>
        <taxon>Bacteroidota</taxon>
        <taxon>Cytophagia</taxon>
        <taxon>Cytophagales</taxon>
        <taxon>Hymenobacteraceae</taxon>
        <taxon>Pontibacter</taxon>
    </lineage>
</organism>
<evidence type="ECO:0000313" key="15">
    <source>
        <dbReference type="EMBL" id="SFU51395.1"/>
    </source>
</evidence>
<dbReference type="GO" id="GO:0006826">
    <property type="term" value="P:iron ion transport"/>
    <property type="evidence" value="ECO:0007669"/>
    <property type="project" value="UniProtKB-KW"/>
</dbReference>
<dbReference type="STRING" id="388950.GCA_001611675_00328"/>
<dbReference type="InterPro" id="IPR036942">
    <property type="entry name" value="Beta-barrel_TonB_sf"/>
</dbReference>
<feature type="signal peptide" evidence="13">
    <location>
        <begin position="1"/>
        <end position="27"/>
    </location>
</feature>
<dbReference type="Gene3D" id="2.170.130.10">
    <property type="entry name" value="TonB-dependent receptor, plug domain"/>
    <property type="match status" value="1"/>
</dbReference>
<dbReference type="InterPro" id="IPR023996">
    <property type="entry name" value="TonB-dep_OMP_SusC/RagA"/>
</dbReference>
<evidence type="ECO:0000256" key="1">
    <source>
        <dbReference type="ARBA" id="ARBA00004571"/>
    </source>
</evidence>
<dbReference type="SUPFAM" id="SSF56935">
    <property type="entry name" value="Porins"/>
    <property type="match status" value="1"/>
</dbReference>
<dbReference type="Proteomes" id="UP000182491">
    <property type="component" value="Unassembled WGS sequence"/>
</dbReference>
<reference evidence="16" key="1">
    <citation type="submission" date="2016-10" db="EMBL/GenBank/DDBJ databases">
        <authorList>
            <person name="Varghese N."/>
        </authorList>
    </citation>
    <scope>NUCLEOTIDE SEQUENCE [LARGE SCALE GENOMIC DNA]</scope>
    <source>
        <strain evidence="16">DSM 18820</strain>
    </source>
</reference>
<dbReference type="InterPro" id="IPR039426">
    <property type="entry name" value="TonB-dep_rcpt-like"/>
</dbReference>
<dbReference type="FunFam" id="2.60.40.1120:FF:000003">
    <property type="entry name" value="Outer membrane protein Omp121"/>
    <property type="match status" value="1"/>
</dbReference>
<dbReference type="Pfam" id="PF00593">
    <property type="entry name" value="TonB_dep_Rec_b-barrel"/>
    <property type="match status" value="1"/>
</dbReference>
<evidence type="ECO:0000256" key="11">
    <source>
        <dbReference type="RuleBase" id="RU003357"/>
    </source>
</evidence>
<keyword evidence="3 10" id="KW-1134">Transmembrane beta strand</keyword>
<feature type="region of interest" description="Disordered" evidence="12">
    <location>
        <begin position="130"/>
        <end position="150"/>
    </location>
</feature>
<comment type="subcellular location">
    <subcellularLocation>
        <location evidence="1 10">Cell outer membrane</location>
        <topology evidence="1 10">Multi-pass membrane protein</topology>
    </subcellularLocation>
</comment>
<comment type="similarity">
    <text evidence="10 11">Belongs to the TonB-dependent receptor family.</text>
</comment>
<keyword evidence="2 10" id="KW-0813">Transport</keyword>
<feature type="domain" description="Secretin/TonB short N-terminal" evidence="14">
    <location>
        <begin position="66"/>
        <end position="119"/>
    </location>
</feature>
<evidence type="ECO:0000256" key="8">
    <source>
        <dbReference type="ARBA" id="ARBA00023136"/>
    </source>
</evidence>
<evidence type="ECO:0000259" key="14">
    <source>
        <dbReference type="SMART" id="SM00965"/>
    </source>
</evidence>
<dbReference type="NCBIfam" id="TIGR04057">
    <property type="entry name" value="SusC_RagA_signa"/>
    <property type="match status" value="1"/>
</dbReference>
<evidence type="ECO:0000256" key="3">
    <source>
        <dbReference type="ARBA" id="ARBA00022452"/>
    </source>
</evidence>
<evidence type="ECO:0000256" key="5">
    <source>
        <dbReference type="ARBA" id="ARBA00022692"/>
    </source>
</evidence>
<keyword evidence="6" id="KW-0408">Iron</keyword>
<keyword evidence="8 10" id="KW-0472">Membrane</keyword>
<dbReference type="SMART" id="SM00965">
    <property type="entry name" value="STN"/>
    <property type="match status" value="1"/>
</dbReference>
<feature type="compositionally biased region" description="Polar residues" evidence="12">
    <location>
        <begin position="134"/>
        <end position="147"/>
    </location>
</feature>
<dbReference type="Pfam" id="PF13715">
    <property type="entry name" value="CarbopepD_reg_2"/>
    <property type="match status" value="1"/>
</dbReference>
<protein>
    <submittedName>
        <fullName evidence="15">Iron complex outermembrane recepter protein</fullName>
    </submittedName>
</protein>
<evidence type="ECO:0000256" key="13">
    <source>
        <dbReference type="SAM" id="SignalP"/>
    </source>
</evidence>